<dbReference type="InterPro" id="IPR009325">
    <property type="entry name" value="DUF983"/>
</dbReference>
<accession>A0A917YJX5</accession>
<feature type="transmembrane region" description="Helical" evidence="1">
    <location>
        <begin position="92"/>
        <end position="111"/>
    </location>
</feature>
<feature type="transmembrane region" description="Helical" evidence="1">
    <location>
        <begin position="66"/>
        <end position="86"/>
    </location>
</feature>
<dbReference type="AlphaFoldDB" id="A0A917YJX5"/>
<keyword evidence="2" id="KW-0863">Zinc-finger</keyword>
<evidence type="ECO:0000313" key="2">
    <source>
        <dbReference type="EMBL" id="GGO28659.1"/>
    </source>
</evidence>
<dbReference type="GO" id="GO:0008270">
    <property type="term" value="F:zinc ion binding"/>
    <property type="evidence" value="ECO:0007669"/>
    <property type="project" value="UniProtKB-KW"/>
</dbReference>
<keyword evidence="2" id="KW-0479">Metal-binding</keyword>
<dbReference type="Pfam" id="PF06170">
    <property type="entry name" value="DUF983"/>
    <property type="match status" value="1"/>
</dbReference>
<proteinExistence type="predicted"/>
<dbReference type="EMBL" id="BMLP01000001">
    <property type="protein sequence ID" value="GGO28659.1"/>
    <property type="molecule type" value="Genomic_DNA"/>
</dbReference>
<dbReference type="Proteomes" id="UP000598196">
    <property type="component" value="Unassembled WGS sequence"/>
</dbReference>
<name>A0A917YJX5_9RHOB</name>
<keyword evidence="1" id="KW-1133">Transmembrane helix</keyword>
<evidence type="ECO:0000313" key="3">
    <source>
        <dbReference type="Proteomes" id="UP000598196"/>
    </source>
</evidence>
<keyword evidence="2" id="KW-0862">Zinc</keyword>
<comment type="caution">
    <text evidence="2">The sequence shown here is derived from an EMBL/GenBank/DDBJ whole genome shotgun (WGS) entry which is preliminary data.</text>
</comment>
<keyword evidence="1" id="KW-0472">Membrane</keyword>
<reference evidence="2 3" key="1">
    <citation type="journal article" date="2014" name="Int. J. Syst. Evol. Microbiol.">
        <title>Complete genome sequence of Corynebacterium casei LMG S-19264T (=DSM 44701T), isolated from a smear-ripened cheese.</title>
        <authorList>
            <consortium name="US DOE Joint Genome Institute (JGI-PGF)"/>
            <person name="Walter F."/>
            <person name="Albersmeier A."/>
            <person name="Kalinowski J."/>
            <person name="Ruckert C."/>
        </authorList>
    </citation>
    <scope>NUCLEOTIDE SEQUENCE [LARGE SCALE GENOMIC DNA]</scope>
    <source>
        <strain evidence="2 3">CGMCC 1.7029</strain>
    </source>
</reference>
<organism evidence="2 3">
    <name type="scientific">Gemmobacter aquaticus</name>
    <dbReference type="NCBI Taxonomy" id="490185"/>
    <lineage>
        <taxon>Bacteria</taxon>
        <taxon>Pseudomonadati</taxon>
        <taxon>Pseudomonadota</taxon>
        <taxon>Alphaproteobacteria</taxon>
        <taxon>Rhodobacterales</taxon>
        <taxon>Paracoccaceae</taxon>
        <taxon>Gemmobacter</taxon>
    </lineage>
</organism>
<gene>
    <name evidence="2" type="ORF">GCM10010991_11670</name>
</gene>
<keyword evidence="3" id="KW-1185">Reference proteome</keyword>
<keyword evidence="1" id="KW-0812">Transmembrane</keyword>
<evidence type="ECO:0000256" key="1">
    <source>
        <dbReference type="SAM" id="Phobius"/>
    </source>
</evidence>
<sequence length="134" mass="14976">MDMQTMSTASPPEDDRPLVPALKKGWQRRCPSCGSGPMLRGYLKVRESCPVCGEALHHQRADDGPAYITILIVGHVVAPLMLWAFTRWEPDPLIMVAVFSVMTVAMTLWLLPRVKGAFVALQWSRRMHGFGRDG</sequence>
<protein>
    <submittedName>
        <fullName evidence="2">Zinc-finger protein</fullName>
    </submittedName>
</protein>